<dbReference type="GO" id="GO:0000400">
    <property type="term" value="F:four-way junction DNA binding"/>
    <property type="evidence" value="ECO:0007669"/>
    <property type="project" value="TreeGrafter"/>
</dbReference>
<dbReference type="Proteomes" id="UP000241890">
    <property type="component" value="Unassembled WGS sequence"/>
</dbReference>
<proteinExistence type="inferred from homology"/>
<evidence type="ECO:0000256" key="3">
    <source>
        <dbReference type="ARBA" id="ARBA00022763"/>
    </source>
</evidence>
<dbReference type="OrthoDB" id="5957327at2759"/>
<comment type="similarity">
    <text evidence="2">Belongs to the RecA family. RAD51 subfamily.</text>
</comment>
<dbReference type="PANTHER" id="PTHR46456">
    <property type="entry name" value="DNA REPAIR PROTEIN RAD51 HOMOLOG 2"/>
    <property type="match status" value="1"/>
</dbReference>
<protein>
    <submittedName>
        <fullName evidence="9">DNA repair protein RAD51-like 2</fullName>
    </submittedName>
</protein>
<feature type="region of interest" description="Disordered" evidence="7">
    <location>
        <begin position="23"/>
        <end position="116"/>
    </location>
</feature>
<dbReference type="GO" id="GO:0005657">
    <property type="term" value="C:replication fork"/>
    <property type="evidence" value="ECO:0007669"/>
    <property type="project" value="TreeGrafter"/>
</dbReference>
<dbReference type="InterPro" id="IPR027417">
    <property type="entry name" value="P-loop_NTPase"/>
</dbReference>
<dbReference type="Gene3D" id="3.40.50.300">
    <property type="entry name" value="P-loop containing nucleotide triphosphate hydrolases"/>
    <property type="match status" value="1"/>
</dbReference>
<evidence type="ECO:0000256" key="7">
    <source>
        <dbReference type="SAM" id="MobiDB-lite"/>
    </source>
</evidence>
<feature type="domain" description="RecA family profile 1" evidence="8">
    <location>
        <begin position="162"/>
        <end position="328"/>
    </location>
</feature>
<dbReference type="GO" id="GO:0033063">
    <property type="term" value="C:Rad51B-Rad51C-Rad51D-XRCC2 complex"/>
    <property type="evidence" value="ECO:0007669"/>
    <property type="project" value="InterPro"/>
</dbReference>
<keyword evidence="4" id="KW-0238">DNA-binding</keyword>
<dbReference type="InParanoid" id="A0A2R5GDD2"/>
<dbReference type="PANTHER" id="PTHR46456:SF1">
    <property type="entry name" value="DNA REPAIR PROTEIN RAD51 HOMOLOG 2"/>
    <property type="match status" value="1"/>
</dbReference>
<feature type="compositionally biased region" description="Basic and acidic residues" evidence="7">
    <location>
        <begin position="34"/>
        <end position="44"/>
    </location>
</feature>
<keyword evidence="5" id="KW-0233">DNA recombination</keyword>
<evidence type="ECO:0000259" key="8">
    <source>
        <dbReference type="PROSITE" id="PS50162"/>
    </source>
</evidence>
<gene>
    <name evidence="9" type="ORF">FCC1311_020332</name>
</gene>
<dbReference type="AlphaFoldDB" id="A0A2R5GDD2"/>
<evidence type="ECO:0000256" key="1">
    <source>
        <dbReference type="ARBA" id="ARBA00004123"/>
    </source>
</evidence>
<evidence type="ECO:0000256" key="2">
    <source>
        <dbReference type="ARBA" id="ARBA00007095"/>
    </source>
</evidence>
<dbReference type="GO" id="GO:0000724">
    <property type="term" value="P:double-strand break repair via homologous recombination"/>
    <property type="evidence" value="ECO:0007669"/>
    <property type="project" value="InterPro"/>
</dbReference>
<dbReference type="SUPFAM" id="SSF52540">
    <property type="entry name" value="P-loop containing nucleoside triphosphate hydrolases"/>
    <property type="match status" value="1"/>
</dbReference>
<dbReference type="GO" id="GO:0003697">
    <property type="term" value="F:single-stranded DNA binding"/>
    <property type="evidence" value="ECO:0007669"/>
    <property type="project" value="TreeGrafter"/>
</dbReference>
<comment type="caution">
    <text evidence="9">The sequence shown here is derived from an EMBL/GenBank/DDBJ whole genome shotgun (WGS) entry which is preliminary data.</text>
</comment>
<dbReference type="GO" id="GO:0005524">
    <property type="term" value="F:ATP binding"/>
    <property type="evidence" value="ECO:0007669"/>
    <property type="project" value="InterPro"/>
</dbReference>
<keyword evidence="10" id="KW-1185">Reference proteome</keyword>
<dbReference type="GO" id="GO:0140664">
    <property type="term" value="F:ATP-dependent DNA damage sensor activity"/>
    <property type="evidence" value="ECO:0007669"/>
    <property type="project" value="InterPro"/>
</dbReference>
<dbReference type="InterPro" id="IPR003593">
    <property type="entry name" value="AAA+_ATPase"/>
</dbReference>
<dbReference type="EMBL" id="BEYU01000015">
    <property type="protein sequence ID" value="GBG25814.1"/>
    <property type="molecule type" value="Genomic_DNA"/>
</dbReference>
<dbReference type="InterPro" id="IPR058766">
    <property type="entry name" value="HHH_XRCC3_RAD51B"/>
</dbReference>
<comment type="subcellular location">
    <subcellularLocation>
        <location evidence="1">Nucleus</location>
    </subcellularLocation>
</comment>
<dbReference type="PROSITE" id="PS50162">
    <property type="entry name" value="RECA_2"/>
    <property type="match status" value="1"/>
</dbReference>
<evidence type="ECO:0000313" key="10">
    <source>
        <dbReference type="Proteomes" id="UP000241890"/>
    </source>
</evidence>
<evidence type="ECO:0000256" key="5">
    <source>
        <dbReference type="ARBA" id="ARBA00023172"/>
    </source>
</evidence>
<evidence type="ECO:0000256" key="6">
    <source>
        <dbReference type="ARBA" id="ARBA00023242"/>
    </source>
</evidence>
<name>A0A2R5GDD2_9STRA</name>
<dbReference type="Pfam" id="PF13481">
    <property type="entry name" value="AAA_25"/>
    <property type="match status" value="1"/>
</dbReference>
<sequence>MGGAGGGNAGAWPLEAVVRRLARAAEETAEEDAKDAAADAAKSEPEDDLSAPRNRAREGAKKRKTRRASLDKVALLAKMLSNEAAARKERRRERNASSHSEPNARGPPGATKAANEDGNVSALDALSLSQVQLMSMLNVGWEDAREVLHSVASACRPQVQTAAALLTLGGEAIATPLPLFSLAPGHLVEVVGRAGTGKTQFCITTAVDAASRTGRHVVFVDTENKFSAQRVAEVIRARGDGDDMPVDEVARLADKITVFSPRNAKQFERDLDAVELLVAEQDVALVVVDSVAALAERARGAQALSRLAARLKLLGETCQVAVLVTNQVTTGRLQEDDGARGVRGLSSADAFGVAHDEDMYADAQDRFEDGEASSTSGPGPMGGGSRQVHVLAALGNTWAHAVNVRVTFELEVAGLRRASLVKAPHRGDATSYFIISERGVDPARSLLKKAKQASPAGA</sequence>
<evidence type="ECO:0000256" key="4">
    <source>
        <dbReference type="ARBA" id="ARBA00023125"/>
    </source>
</evidence>
<dbReference type="Pfam" id="PF26169">
    <property type="entry name" value="HHH_XRCC3_RpoA"/>
    <property type="match status" value="1"/>
</dbReference>
<dbReference type="InterPro" id="IPR030548">
    <property type="entry name" value="RAD51B"/>
</dbReference>
<keyword evidence="6" id="KW-0539">Nucleus</keyword>
<dbReference type="SMART" id="SM00382">
    <property type="entry name" value="AAA"/>
    <property type="match status" value="1"/>
</dbReference>
<organism evidence="9 10">
    <name type="scientific">Hondaea fermentalgiana</name>
    <dbReference type="NCBI Taxonomy" id="2315210"/>
    <lineage>
        <taxon>Eukaryota</taxon>
        <taxon>Sar</taxon>
        <taxon>Stramenopiles</taxon>
        <taxon>Bigyra</taxon>
        <taxon>Labyrinthulomycetes</taxon>
        <taxon>Thraustochytrida</taxon>
        <taxon>Thraustochytriidae</taxon>
        <taxon>Hondaea</taxon>
    </lineage>
</organism>
<reference evidence="9 10" key="1">
    <citation type="submission" date="2017-12" db="EMBL/GenBank/DDBJ databases">
        <title>Sequencing, de novo assembly and annotation of complete genome of a new Thraustochytrid species, strain FCC1311.</title>
        <authorList>
            <person name="Sedici K."/>
            <person name="Godart F."/>
            <person name="Aiese Cigliano R."/>
            <person name="Sanseverino W."/>
            <person name="Barakat M."/>
            <person name="Ortet P."/>
            <person name="Marechal E."/>
            <person name="Cagnac O."/>
            <person name="Amato A."/>
        </authorList>
    </citation>
    <scope>NUCLEOTIDE SEQUENCE [LARGE SCALE GENOMIC DNA]</scope>
</reference>
<evidence type="ECO:0000313" key="9">
    <source>
        <dbReference type="EMBL" id="GBG25814.1"/>
    </source>
</evidence>
<dbReference type="GO" id="GO:0003690">
    <property type="term" value="F:double-stranded DNA binding"/>
    <property type="evidence" value="ECO:0007669"/>
    <property type="project" value="TreeGrafter"/>
</dbReference>
<keyword evidence="3" id="KW-0227">DNA damage</keyword>
<accession>A0A2R5GDD2</accession>
<dbReference type="InterPro" id="IPR020588">
    <property type="entry name" value="RecA_ATP-bd"/>
</dbReference>